<reference evidence="2" key="1">
    <citation type="submission" date="2021-05" db="EMBL/GenBank/DDBJ databases">
        <authorList>
            <person name="Pietrasiak N."/>
            <person name="Ward R."/>
            <person name="Stajich J.E."/>
            <person name="Kurbessoian T."/>
        </authorList>
    </citation>
    <scope>NUCLEOTIDE SEQUENCE</scope>
    <source>
        <strain evidence="2">CPER-KK1</strain>
    </source>
</reference>
<comment type="caution">
    <text evidence="2">The sequence shown here is derived from an EMBL/GenBank/DDBJ whole genome shotgun (WGS) entry which is preliminary data.</text>
</comment>
<reference evidence="2" key="2">
    <citation type="journal article" date="2022" name="Microbiol. Resour. Announc.">
        <title>Metagenome Sequencing to Explore Phylogenomics of Terrestrial Cyanobacteria.</title>
        <authorList>
            <person name="Ward R.D."/>
            <person name="Stajich J.E."/>
            <person name="Johansen J.R."/>
            <person name="Huntemann M."/>
            <person name="Clum A."/>
            <person name="Foster B."/>
            <person name="Foster B."/>
            <person name="Roux S."/>
            <person name="Palaniappan K."/>
            <person name="Varghese N."/>
            <person name="Mukherjee S."/>
            <person name="Reddy T.B.K."/>
            <person name="Daum C."/>
            <person name="Copeland A."/>
            <person name="Chen I.A."/>
            <person name="Ivanova N.N."/>
            <person name="Kyrpides N.C."/>
            <person name="Shapiro N."/>
            <person name="Eloe-Fadrosh E.A."/>
            <person name="Pietrasiak N."/>
        </authorList>
    </citation>
    <scope>NUCLEOTIDE SEQUENCE</scope>
    <source>
        <strain evidence="2">CPER-KK1</strain>
    </source>
</reference>
<dbReference type="PANTHER" id="PTHR43155:SF2">
    <property type="entry name" value="CYCLIC DI-GMP PHOSPHODIESTERASE PA4108"/>
    <property type="match status" value="1"/>
</dbReference>
<organism evidence="2 3">
    <name type="scientific">Symplocastrum torsivum CPER-KK1</name>
    <dbReference type="NCBI Taxonomy" id="450513"/>
    <lineage>
        <taxon>Bacteria</taxon>
        <taxon>Bacillati</taxon>
        <taxon>Cyanobacteriota</taxon>
        <taxon>Cyanophyceae</taxon>
        <taxon>Oscillatoriophycideae</taxon>
        <taxon>Oscillatoriales</taxon>
        <taxon>Microcoleaceae</taxon>
        <taxon>Symplocastrum</taxon>
    </lineage>
</organism>
<feature type="domain" description="GAF" evidence="1">
    <location>
        <begin position="598"/>
        <end position="768"/>
    </location>
</feature>
<accession>A0A951PS02</accession>
<dbReference type="InterPro" id="IPR003018">
    <property type="entry name" value="GAF"/>
</dbReference>
<dbReference type="PANTHER" id="PTHR43155">
    <property type="entry name" value="CYCLIC DI-GMP PHOSPHODIESTERASE PA4108-RELATED"/>
    <property type="match status" value="1"/>
</dbReference>
<gene>
    <name evidence="2" type="ORF">KME25_25310</name>
</gene>
<dbReference type="Pfam" id="PF14516">
    <property type="entry name" value="AAA_35"/>
    <property type="match status" value="1"/>
</dbReference>
<feature type="domain" description="GAF" evidence="1">
    <location>
        <begin position="411"/>
        <end position="576"/>
    </location>
</feature>
<proteinExistence type="predicted"/>
<sequence length="1171" mass="131211">MSTELNPTYSYKVGGHLPLDAPTYVVRQADFDLYEGLKAGEFCYVLNSRQMGKSSLRGRTMHKLQAEGIACAGIDLTKIGSQDIIPDQWYAGVIRSLARGFTPLCPSLLRGDEGGFNLRTWLSDREYLSPVQRLSEFIEQVLLTSISQNIVIFIDEIDSTLSLNFKTDDFFAFIRACNEYQRLTFALLGVATPSDLIQDKKRTPFNIGRAIELQGFQLDEAQPLAKGLALKVANPQAVLEAVLDWTGGQPFLTQKLCNIIFHSDSIIPGREAEGVANLVQSRLIENWETQDDPPHLKTIRDRILRIGKRTGPLLKLYRQILQQGSIIADDSSEHLELRLSGLVVKRPGSDEHQGYPCLSVYNRIYSSIFNWSWLNKALADFQPDFLEVVANQEQKLLSMLGVMDGKNFDDILYEILGSVILKVGELLHVDQTTIFLIDEEKNEIWSILAKNQSGSSPEVEISANREIVGLVATLKEMVNIPFYFSENLSSVSQNKAKRTGYHTYTLLALPLLNEKGNLVAVVQLLNKLKIDTNPNAPLLDRIDKKGFTEADEKQFAEYAPAVQRILERCQSCYKLTQRLQASEALTEATRSLSQSSLDSEEILGRVMEAAKKLMNADRSTLWLLDREVGDLWTKIPQADGSVKEMRVPMGIGFAGKVAESGEILNIPFDLYDHPDSANSKKFDQATGYRTCSLLCMPVWSPDGELLGVTQLVNKRKQGEFPEYNPADWPTAPECFKASFDANSQKYMQIFNAQAGVALQNAKKFATVKQESETQQQNVVSQTLAMLNRVMENDGFDDILDATLRSITIKLGKSLSADRTTIFLLDEEKNEFWSIIAEDENEGEGSLEIRIPADKGIVGEVALRKQLINIPFDFYDDPRSVTAKEFDKKNGYRTYTMLALPLLNEQGGLVAVVQLLNKLKRGYSRIAPLSEKIDQEGFTQTDEERFAENAPLIEMILESFRSYHKTARGQRVAAALMAATRSVSQSSLELEEILNRVMEAAKKLMNADRSTLWLLDHDAAELWTKIPFEDGSLGEVRVQVGEGYAGKVAESHKPLNVPFDLYGYPGSETARKTDQKSGYRTYSLLCMPVFSPDGELIGVTQLVNKKKPGDFPEYNPAEGIEAPHYLQISFDESDQKYMQIFNNQAGVILQNAELLAAVRRQEETLRDQLTAT</sequence>
<dbReference type="AlphaFoldDB" id="A0A951PS02"/>
<dbReference type="Gene3D" id="3.30.450.40">
    <property type="match status" value="4"/>
</dbReference>
<dbReference type="SUPFAM" id="SSF52540">
    <property type="entry name" value="P-loop containing nucleoside triphosphate hydrolases"/>
    <property type="match status" value="1"/>
</dbReference>
<evidence type="ECO:0000313" key="3">
    <source>
        <dbReference type="Proteomes" id="UP000753908"/>
    </source>
</evidence>
<dbReference type="SMART" id="SM00065">
    <property type="entry name" value="GAF"/>
    <property type="match status" value="4"/>
</dbReference>
<dbReference type="Pfam" id="PF01590">
    <property type="entry name" value="GAF"/>
    <property type="match status" value="3"/>
</dbReference>
<dbReference type="Gene3D" id="3.40.50.300">
    <property type="entry name" value="P-loop containing nucleotide triphosphate hydrolases"/>
    <property type="match status" value="1"/>
</dbReference>
<dbReference type="InterPro" id="IPR029016">
    <property type="entry name" value="GAF-like_dom_sf"/>
</dbReference>
<evidence type="ECO:0000313" key="2">
    <source>
        <dbReference type="EMBL" id="MBW4547733.1"/>
    </source>
</evidence>
<feature type="domain" description="GAF" evidence="1">
    <location>
        <begin position="988"/>
        <end position="1158"/>
    </location>
</feature>
<dbReference type="SUPFAM" id="SSF55781">
    <property type="entry name" value="GAF domain-like"/>
    <property type="match status" value="4"/>
</dbReference>
<evidence type="ECO:0000259" key="1">
    <source>
        <dbReference type="SMART" id="SM00065"/>
    </source>
</evidence>
<feature type="domain" description="GAF" evidence="1">
    <location>
        <begin position="794"/>
        <end position="966"/>
    </location>
</feature>
<dbReference type="InterPro" id="IPR027417">
    <property type="entry name" value="P-loop_NTPase"/>
</dbReference>
<dbReference type="EMBL" id="JAHHIF010000047">
    <property type="protein sequence ID" value="MBW4547733.1"/>
    <property type="molecule type" value="Genomic_DNA"/>
</dbReference>
<dbReference type="Proteomes" id="UP000753908">
    <property type="component" value="Unassembled WGS sequence"/>
</dbReference>
<name>A0A951PS02_9CYAN</name>
<protein>
    <submittedName>
        <fullName evidence="2">GAF domain-containing protein</fullName>
    </submittedName>
</protein>